<dbReference type="EMBL" id="KJ538722">
    <property type="protein sequence ID" value="AHY84191.1"/>
    <property type="molecule type" value="Genomic_DNA"/>
</dbReference>
<protein>
    <submittedName>
        <fullName evidence="2">Portal protein</fullName>
    </submittedName>
</protein>
<evidence type="ECO:0000313" key="2">
    <source>
        <dbReference type="EMBL" id="AHY84191.1"/>
    </source>
</evidence>
<reference evidence="2 3" key="1">
    <citation type="submission" date="2014-03" db="EMBL/GenBank/DDBJ databases">
        <authorList>
            <person name="Bragg J."/>
            <person name="Chandler A.Y."/>
            <person name="Dehn A."/>
            <person name="Hefner M."/>
            <person name="Petersen P."/>
            <person name="Wilson J."/>
            <person name="Zeba F."/>
            <person name="Zegers G.P."/>
            <person name="Page S.T."/>
            <person name="Bradley K.W."/>
            <person name="Clarke D.Q."/>
            <person name="Lewis M.F."/>
            <person name="Barker L.P."/>
            <person name="Bailey C."/>
            <person name="Asai D.J."/>
            <person name="Garber M.L."/>
            <person name="Bowman C.A."/>
            <person name="Russell D.A."/>
            <person name="Pope W.H."/>
            <person name="Jacobs-Sera D."/>
            <person name="Hendrix R.W."/>
            <person name="Hatfull G.F."/>
        </authorList>
    </citation>
    <scope>NUCLEOTIDE SEQUENCE [LARGE SCALE GENOMIC DNA]</scope>
</reference>
<evidence type="ECO:0000256" key="1">
    <source>
        <dbReference type="SAM" id="MobiDB-lite"/>
    </source>
</evidence>
<organism evidence="2 3">
    <name type="scientific">Mycobacterium phage HH92</name>
    <dbReference type="NCBI Taxonomy" id="1471543"/>
    <lineage>
        <taxon>Viruses</taxon>
        <taxon>Duplodnaviria</taxon>
        <taxon>Heunggongvirae</taxon>
        <taxon>Uroviricota</taxon>
        <taxon>Caudoviricetes</taxon>
        <taxon>Gilesvirus</taxon>
        <taxon>Gilesvirus giles</taxon>
    </lineage>
</organism>
<sequence length="469" mass="51183">MTERVKTAAPVSEAGYVFGSGVVDGWTVWDPFEQTPELQWPQSVAVYSRMDNEDSRVTSLLEAISLPIRSTPWRIRANGASDEVTEFVSRNLMVPIDGEDDVRNPGRSRGRFSWAEHLEEVTSPTLQFGHAVFEQVYRPRNQSPDGRFWLRKLAPRPQWTISKFNVAPDGGLESIEQIAPPARTRGSLYVANIAPPEIPVNRLVVYTRNKRPGQWQGKSILRSAYKHWLLKDKLLRIEAATAERNGMGIPVGTASSATDEDEVRKMAALARSVRGGINAGVGLAQGQILELLGVSGNLPDIRRAIEGHDRSIALSGLAHFLNLDGKGGSYALASVLEDPFTQAVHAYATSICRIANQHIIEDLVDINFGVDTPAPVLTFDPIGSRQDLTAAAVKLLYDAGVFDDDPAVKRAIRQRFNLPSELNDTPSAEPEEPAAVPNQSAAPARTRSSGNADARARAPKADQGVLFDA</sequence>
<name>A0A023ZWK5_9CAUD</name>
<feature type="region of interest" description="Disordered" evidence="1">
    <location>
        <begin position="419"/>
        <end position="469"/>
    </location>
</feature>
<proteinExistence type="predicted"/>
<accession>A0A023ZWK5</accession>
<gene>
    <name evidence="2" type="primary">6</name>
    <name evidence="2" type="ORF">PBI_HH92_6</name>
</gene>
<dbReference type="Pfam" id="PF06074">
    <property type="entry name" value="Portal_Mu"/>
    <property type="match status" value="1"/>
</dbReference>
<feature type="compositionally biased region" description="Polar residues" evidence="1">
    <location>
        <begin position="437"/>
        <end position="451"/>
    </location>
</feature>
<dbReference type="InterPro" id="IPR009279">
    <property type="entry name" value="Portal_Mu"/>
</dbReference>
<dbReference type="Proteomes" id="UP000024437">
    <property type="component" value="Genome"/>
</dbReference>
<evidence type="ECO:0000313" key="3">
    <source>
        <dbReference type="Proteomes" id="UP000024437"/>
    </source>
</evidence>